<organism evidence="1 2">
    <name type="scientific">Colletotrichum abscissum</name>
    <dbReference type="NCBI Taxonomy" id="1671311"/>
    <lineage>
        <taxon>Eukaryota</taxon>
        <taxon>Fungi</taxon>
        <taxon>Dikarya</taxon>
        <taxon>Ascomycota</taxon>
        <taxon>Pezizomycotina</taxon>
        <taxon>Sordariomycetes</taxon>
        <taxon>Hypocreomycetidae</taxon>
        <taxon>Glomerellales</taxon>
        <taxon>Glomerellaceae</taxon>
        <taxon>Colletotrichum</taxon>
        <taxon>Colletotrichum acutatum species complex</taxon>
    </lineage>
</organism>
<dbReference type="OrthoDB" id="5985073at2759"/>
<keyword evidence="2" id="KW-1185">Reference proteome</keyword>
<comment type="caution">
    <text evidence="1">The sequence shown here is derived from an EMBL/GenBank/DDBJ whole genome shotgun (WGS) entry which is preliminary data.</text>
</comment>
<reference evidence="1" key="1">
    <citation type="submission" date="2019-01" db="EMBL/GenBank/DDBJ databases">
        <title>Colletotrichum abscissum LGMF1257.</title>
        <authorList>
            <person name="Baroncelli R."/>
        </authorList>
    </citation>
    <scope>NUCLEOTIDE SEQUENCE</scope>
    <source>
        <strain evidence="1">Ca142</strain>
    </source>
</reference>
<dbReference type="AlphaFoldDB" id="A0A9P9XMY9"/>
<sequence length="99" mass="10858">MLYDDSLPEDLDAECSAALMADVSCDPLVPALRCDFCYPPATLIRLCTAGCASALQSWENSVRFACGSDIVIPVENDLDVLTIVIPTSRRYIYEFTCLT</sequence>
<name>A0A9P9XMY9_9PEZI</name>
<evidence type="ECO:0000313" key="1">
    <source>
        <dbReference type="EMBL" id="KAI3556501.1"/>
    </source>
</evidence>
<accession>A0A9P9XMY9</accession>
<dbReference type="EMBL" id="SDAQ01000012">
    <property type="protein sequence ID" value="KAI3556501.1"/>
    <property type="molecule type" value="Genomic_DNA"/>
</dbReference>
<protein>
    <submittedName>
        <fullName evidence="1">Uncharacterized protein</fullName>
    </submittedName>
</protein>
<gene>
    <name evidence="1" type="ORF">CABS02_03361</name>
</gene>
<proteinExistence type="predicted"/>
<dbReference type="Proteomes" id="UP001056436">
    <property type="component" value="Unassembled WGS sequence"/>
</dbReference>
<evidence type="ECO:0000313" key="2">
    <source>
        <dbReference type="Proteomes" id="UP001056436"/>
    </source>
</evidence>